<comment type="function">
    <text evidence="5">Converts 2-succinylbenzoate (OSB) to 2-succinylbenzoyl-CoA (OSB-CoA).</text>
</comment>
<dbReference type="Gene3D" id="3.40.50.12780">
    <property type="entry name" value="N-terminal domain of ligase-like"/>
    <property type="match status" value="1"/>
</dbReference>
<dbReference type="PANTHER" id="PTHR43201:SF5">
    <property type="entry name" value="MEDIUM-CHAIN ACYL-COA LIGASE ACSF2, MITOCHONDRIAL"/>
    <property type="match status" value="1"/>
</dbReference>
<dbReference type="EMBL" id="CP011403">
    <property type="protein sequence ID" value="AKI03731.1"/>
    <property type="molecule type" value="Genomic_DNA"/>
</dbReference>
<dbReference type="PATRIC" id="fig|1194971.3.peg.177"/>
<dbReference type="NCBIfam" id="TIGR01923">
    <property type="entry name" value="menE"/>
    <property type="match status" value="1"/>
</dbReference>
<dbReference type="CDD" id="cd05912">
    <property type="entry name" value="OSB_CoA_lg"/>
    <property type="match status" value="1"/>
</dbReference>
<keyword evidence="3 5" id="KW-0547">Nucleotide-binding</keyword>
<keyword evidence="1 5" id="KW-0474">Menaquinone biosynthesis</keyword>
<reference evidence="8 9" key="1">
    <citation type="submission" date="2015-05" db="EMBL/GenBank/DDBJ databases">
        <title>Complete genome sequence of Lactobacillus salivarius Ren, a probiotic strain with antitumor activity.</title>
        <authorList>
            <person name="Sun E."/>
            <person name="Zhao L."/>
            <person name="Liu S."/>
            <person name="Zhang M."/>
            <person name="Guo H."/>
            <person name="Ren F."/>
        </authorList>
    </citation>
    <scope>NUCLEOTIDE SEQUENCE [LARGE SCALE GENOMIC DNA]</scope>
    <source>
        <strain evidence="8 9">Ren</strain>
    </source>
</reference>
<evidence type="ECO:0000256" key="1">
    <source>
        <dbReference type="ARBA" id="ARBA00022428"/>
    </source>
</evidence>
<proteinExistence type="inferred from homology"/>
<dbReference type="InterPro" id="IPR045851">
    <property type="entry name" value="AMP-bd_C_sf"/>
</dbReference>
<comment type="pathway">
    <text evidence="5">Quinol/quinone metabolism; 1,4-dihydroxy-2-naphthoate biosynthesis; 1,4-dihydroxy-2-naphthoate from chorismate: step 5/7.</text>
</comment>
<dbReference type="UniPathway" id="UPA01057">
    <property type="reaction ID" value="UER00166"/>
</dbReference>
<comment type="catalytic activity">
    <reaction evidence="5">
        <text>2-succinylbenzoate + ATP + CoA = 2-succinylbenzoyl-CoA + AMP + diphosphate</text>
        <dbReference type="Rhea" id="RHEA:17009"/>
        <dbReference type="ChEBI" id="CHEBI:18325"/>
        <dbReference type="ChEBI" id="CHEBI:30616"/>
        <dbReference type="ChEBI" id="CHEBI:33019"/>
        <dbReference type="ChEBI" id="CHEBI:57287"/>
        <dbReference type="ChEBI" id="CHEBI:57364"/>
        <dbReference type="ChEBI" id="CHEBI:456215"/>
        <dbReference type="EC" id="6.2.1.26"/>
    </reaction>
</comment>
<evidence type="ECO:0000313" key="8">
    <source>
        <dbReference type="EMBL" id="AKI03731.1"/>
    </source>
</evidence>
<dbReference type="GO" id="GO:0008756">
    <property type="term" value="F:o-succinylbenzoate-CoA ligase activity"/>
    <property type="evidence" value="ECO:0007669"/>
    <property type="project" value="UniProtKB-UniRule"/>
</dbReference>
<dbReference type="NCBIfam" id="NF002966">
    <property type="entry name" value="PRK03640.1"/>
    <property type="match status" value="1"/>
</dbReference>
<protein>
    <recommendedName>
        <fullName evidence="5">2-succinylbenzoate--CoA ligase</fullName>
        <ecNumber evidence="5">6.2.1.26</ecNumber>
    </recommendedName>
    <alternativeName>
        <fullName evidence="5">o-succinylbenzoyl-CoA synthetase</fullName>
        <shortName evidence="5">OSB-CoA synthetase</shortName>
    </alternativeName>
</protein>
<dbReference type="GO" id="GO:0031956">
    <property type="term" value="F:medium-chain fatty acid-CoA ligase activity"/>
    <property type="evidence" value="ECO:0007669"/>
    <property type="project" value="TreeGrafter"/>
</dbReference>
<dbReference type="GO" id="GO:0009234">
    <property type="term" value="P:menaquinone biosynthetic process"/>
    <property type="evidence" value="ECO:0007669"/>
    <property type="project" value="UniProtKB-UniRule"/>
</dbReference>
<dbReference type="SUPFAM" id="SSF56801">
    <property type="entry name" value="Acetyl-CoA synthetase-like"/>
    <property type="match status" value="1"/>
</dbReference>
<sequence length="477" mass="53840">MENWLKKRVLLSPNKIAIQAGNTKLTFKEVSDRVAVLTARLANKSRKGMRVALLTNNTIDGYLMILSLQQLGCEIVFLNKRLSHEELQYQLEDAAVSLLIYDESLLHEEFVGIESLTFNQIESLEESRDFQLVSEFNDDEVTTIMYTSGTTGKPKGVQQSFKNHFYSAISSALNLGLTDKDNWLCAVPIFHISGLSIIMRGLIYGMTVTLMDKFDAEKVTFLLRESSVSTMSVVPTMLQQLLEIFPQEGYNSNFRCFLLGGGPIDKVTLEQCQQRNVPVIQSYGMTETASQVIALNFEDAENKIGSVGKPLFSVELKLAHDGEVLLKAPNITPGYLNNPEKNQEVFENGWFKTGDIGYLDEDGFLYLEGRKGDMIISGGENIFPHEVEESYLKLTGVKDIVVAGITDKKWGQVPVAFVILERKLSQQELISYGREHLAHYKVPVRFYQVMSYPQTASGKVKRRELIQIKEYQKNLIK</sequence>
<evidence type="ECO:0000256" key="2">
    <source>
        <dbReference type="ARBA" id="ARBA00022598"/>
    </source>
</evidence>
<dbReference type="AlphaFoldDB" id="A0A0F7PUN1"/>
<dbReference type="Gene3D" id="3.30.300.30">
    <property type="match status" value="1"/>
</dbReference>
<evidence type="ECO:0000259" key="6">
    <source>
        <dbReference type="Pfam" id="PF00501"/>
    </source>
</evidence>
<dbReference type="InterPro" id="IPR000873">
    <property type="entry name" value="AMP-dep_synth/lig_dom"/>
</dbReference>
<dbReference type="PANTHER" id="PTHR43201">
    <property type="entry name" value="ACYL-COA SYNTHETASE"/>
    <property type="match status" value="1"/>
</dbReference>
<evidence type="ECO:0000313" key="9">
    <source>
        <dbReference type="Proteomes" id="UP000035027"/>
    </source>
</evidence>
<dbReference type="GO" id="GO:0006631">
    <property type="term" value="P:fatty acid metabolic process"/>
    <property type="evidence" value="ECO:0007669"/>
    <property type="project" value="TreeGrafter"/>
</dbReference>
<dbReference type="HAMAP" id="MF_00731">
    <property type="entry name" value="MenE"/>
    <property type="match status" value="1"/>
</dbReference>
<dbReference type="InterPro" id="IPR020845">
    <property type="entry name" value="AMP-binding_CS"/>
</dbReference>
<feature type="domain" description="AMP-binding enzyme C-terminal" evidence="7">
    <location>
        <begin position="386"/>
        <end position="459"/>
    </location>
</feature>
<accession>A0A0F7PUN1</accession>
<name>A0A0F7PUN1_9LACO</name>
<dbReference type="RefSeq" id="WP_047035038.1">
    <property type="nucleotide sequence ID" value="NZ_CP011403.1"/>
</dbReference>
<dbReference type="PROSITE" id="PS00455">
    <property type="entry name" value="AMP_BINDING"/>
    <property type="match status" value="1"/>
</dbReference>
<gene>
    <name evidence="5" type="primary">menE</name>
    <name evidence="8" type="ORF">LsR_00178</name>
</gene>
<dbReference type="Pfam" id="PF13193">
    <property type="entry name" value="AMP-binding_C"/>
    <property type="match status" value="1"/>
</dbReference>
<evidence type="ECO:0000256" key="4">
    <source>
        <dbReference type="ARBA" id="ARBA00022840"/>
    </source>
</evidence>
<comment type="similarity">
    <text evidence="5">Belongs to the ATP-dependent AMP-binding enzyme family. MenE subfamily.</text>
</comment>
<dbReference type="InterPro" id="IPR042099">
    <property type="entry name" value="ANL_N_sf"/>
</dbReference>
<dbReference type="Pfam" id="PF00501">
    <property type="entry name" value="AMP-binding"/>
    <property type="match status" value="1"/>
</dbReference>
<dbReference type="GO" id="GO:0005524">
    <property type="term" value="F:ATP binding"/>
    <property type="evidence" value="ECO:0007669"/>
    <property type="project" value="UniProtKB-KW"/>
</dbReference>
<evidence type="ECO:0000256" key="3">
    <source>
        <dbReference type="ARBA" id="ARBA00022741"/>
    </source>
</evidence>
<dbReference type="Proteomes" id="UP000035027">
    <property type="component" value="Chromosome"/>
</dbReference>
<feature type="domain" description="AMP-dependent synthetase/ligase" evidence="6">
    <location>
        <begin position="10"/>
        <end position="336"/>
    </location>
</feature>
<keyword evidence="2 5" id="KW-0436">Ligase</keyword>
<dbReference type="EC" id="6.2.1.26" evidence="5"/>
<organism evidence="8 9">
    <name type="scientific">Ligilactobacillus salivarius str. Ren</name>
    <dbReference type="NCBI Taxonomy" id="1194971"/>
    <lineage>
        <taxon>Bacteria</taxon>
        <taxon>Bacillati</taxon>
        <taxon>Bacillota</taxon>
        <taxon>Bacilli</taxon>
        <taxon>Lactobacillales</taxon>
        <taxon>Lactobacillaceae</taxon>
        <taxon>Ligilactobacillus</taxon>
    </lineage>
</organism>
<evidence type="ECO:0000256" key="5">
    <source>
        <dbReference type="HAMAP-Rule" id="MF_00731"/>
    </source>
</evidence>
<dbReference type="InterPro" id="IPR010192">
    <property type="entry name" value="MenE"/>
</dbReference>
<dbReference type="UniPathway" id="UPA00079"/>
<dbReference type="InterPro" id="IPR025110">
    <property type="entry name" value="AMP-bd_C"/>
</dbReference>
<comment type="pathway">
    <text evidence="5">Quinol/quinone metabolism; menaquinone biosynthesis.</text>
</comment>
<keyword evidence="4 5" id="KW-0067">ATP-binding</keyword>
<evidence type="ECO:0000259" key="7">
    <source>
        <dbReference type="Pfam" id="PF13193"/>
    </source>
</evidence>